<dbReference type="SUPFAM" id="SSF53613">
    <property type="entry name" value="Ribokinase-like"/>
    <property type="match status" value="1"/>
</dbReference>
<dbReference type="EMBL" id="BRYB01004548">
    <property type="protein sequence ID" value="GMI33122.1"/>
    <property type="molecule type" value="Genomic_DNA"/>
</dbReference>
<dbReference type="InterPro" id="IPR011611">
    <property type="entry name" value="PfkB_dom"/>
</dbReference>
<dbReference type="SUPFAM" id="SSF51316">
    <property type="entry name" value="Mss4-like"/>
    <property type="match status" value="1"/>
</dbReference>
<dbReference type="SUPFAM" id="SSF69118">
    <property type="entry name" value="AhpD-like"/>
    <property type="match status" value="1"/>
</dbReference>
<evidence type="ECO:0000256" key="3">
    <source>
        <dbReference type="ARBA" id="ARBA00022723"/>
    </source>
</evidence>
<feature type="domain" description="CENP-V/GFA" evidence="7">
    <location>
        <begin position="1"/>
        <end position="122"/>
    </location>
</feature>
<keyword evidence="3" id="KW-0479">Metal-binding</keyword>
<dbReference type="PANTHER" id="PTHR42774:SF3">
    <property type="entry name" value="KETOHEXOKINASE"/>
    <property type="match status" value="1"/>
</dbReference>
<feature type="compositionally biased region" description="Basic and acidic residues" evidence="6">
    <location>
        <begin position="507"/>
        <end position="516"/>
    </location>
</feature>
<feature type="non-terminal residue" evidence="8">
    <location>
        <position position="669"/>
    </location>
</feature>
<dbReference type="Pfam" id="PF00294">
    <property type="entry name" value="PfkB"/>
    <property type="match status" value="2"/>
</dbReference>
<dbReference type="InterPro" id="IPR006913">
    <property type="entry name" value="CENP-V/GFA"/>
</dbReference>
<dbReference type="PROSITE" id="PS51891">
    <property type="entry name" value="CENP_V_GFA"/>
    <property type="match status" value="1"/>
</dbReference>
<evidence type="ECO:0000313" key="9">
    <source>
        <dbReference type="Proteomes" id="UP001165060"/>
    </source>
</evidence>
<feature type="compositionally biased region" description="Pro residues" evidence="6">
    <location>
        <begin position="496"/>
        <end position="506"/>
    </location>
</feature>
<sequence length="669" mass="68358">MPTLACHCGLHSLPLPPSSPPLYHCPCRSCRLTSGSLLSSFLVYPSSAIPPLPAAARYESSPGVTRRFCAACSCSLTCAVAAKPGLLYVFAGATSGVTPSRAVGERLIFAGEASALAGGLLDACELPRHPGWGGVDGIGLGDLDPAPPAADLEPAAELEPAADLDPAPPLPPPPPAPAVLFCGVSCLDRVRYLPSPLLPNAKQTASSAADLPGGNAANAACVAGHLLRGARLGARLLSGVGADPAGELCRRSLAAAGVDAALVRGRGGATLSCEVLVEPGGDRAIVSPPLSDRPRGLEPGDLPRLDEVLRGVRLLATDCRFLPLLVPLAAKARELGIPVLAELETRSSAAADRPLLLRLLKHATHVVATEAYVARFYGADPPSLFRDAPSCSLLVVTGGPPGCTVHAPSSPPLFVPSPPLPPGKLVDSTGAGDAFLGALACLLALGRAPLEAARGACRAGGGACGWRGGRGGEGEWGEVGETVRGWGLLGGGARALPPPPKPPPKPTRAERYKGPAEAEMSGAQLEIYERIRRTRSTGVAGPFGPWLANADVARHASELGLACRYGLGSYDPRLSELAILATAAGTEARAEWDVHAPEALRAGVPGKVVEAVEATWGSRGPADPAAFGEDAAAAAVYAFAEELCRTRRVGDERYAAVKGRFGDVGAVEL</sequence>
<evidence type="ECO:0000256" key="6">
    <source>
        <dbReference type="SAM" id="MobiDB-lite"/>
    </source>
</evidence>
<dbReference type="InterPro" id="IPR029032">
    <property type="entry name" value="AhpD-like"/>
</dbReference>
<organism evidence="8 9">
    <name type="scientific">Tetraparma gracilis</name>
    <dbReference type="NCBI Taxonomy" id="2962635"/>
    <lineage>
        <taxon>Eukaryota</taxon>
        <taxon>Sar</taxon>
        <taxon>Stramenopiles</taxon>
        <taxon>Ochrophyta</taxon>
        <taxon>Bolidophyceae</taxon>
        <taxon>Parmales</taxon>
        <taxon>Triparmaceae</taxon>
        <taxon>Tetraparma</taxon>
    </lineage>
</organism>
<dbReference type="PROSITE" id="PS00584">
    <property type="entry name" value="PFKB_KINASES_2"/>
    <property type="match status" value="1"/>
</dbReference>
<gene>
    <name evidence="8" type="ORF">TeGR_g6785</name>
</gene>
<reference evidence="8 9" key="1">
    <citation type="journal article" date="2023" name="Commun. Biol.">
        <title>Genome analysis of Parmales, the sister group of diatoms, reveals the evolutionary specialization of diatoms from phago-mixotrophs to photoautotrophs.</title>
        <authorList>
            <person name="Ban H."/>
            <person name="Sato S."/>
            <person name="Yoshikawa S."/>
            <person name="Yamada K."/>
            <person name="Nakamura Y."/>
            <person name="Ichinomiya M."/>
            <person name="Sato N."/>
            <person name="Blanc-Mathieu R."/>
            <person name="Endo H."/>
            <person name="Kuwata A."/>
            <person name="Ogata H."/>
        </authorList>
    </citation>
    <scope>NUCLEOTIDE SEQUENCE [LARGE SCALE GENOMIC DNA]</scope>
</reference>
<evidence type="ECO:0000256" key="4">
    <source>
        <dbReference type="ARBA" id="ARBA00022777"/>
    </source>
</evidence>
<dbReference type="PANTHER" id="PTHR42774">
    <property type="entry name" value="PHOSPHOTRANSFERASE SYSTEM TRANSPORT PROTEIN"/>
    <property type="match status" value="1"/>
</dbReference>
<evidence type="ECO:0000256" key="1">
    <source>
        <dbReference type="ARBA" id="ARBA00005495"/>
    </source>
</evidence>
<keyword evidence="2" id="KW-0808">Transferase</keyword>
<feature type="region of interest" description="Disordered" evidence="6">
    <location>
        <begin position="491"/>
        <end position="516"/>
    </location>
</feature>
<proteinExistence type="inferred from homology"/>
<comment type="similarity">
    <text evidence="1">Belongs to the Gfa family.</text>
</comment>
<dbReference type="InterPro" id="IPR002173">
    <property type="entry name" value="Carboh/pur_kinase_PfkB_CS"/>
</dbReference>
<keyword evidence="9" id="KW-1185">Reference proteome</keyword>
<evidence type="ECO:0000259" key="7">
    <source>
        <dbReference type="PROSITE" id="PS51891"/>
    </source>
</evidence>
<dbReference type="Gene3D" id="3.90.1590.10">
    <property type="entry name" value="glutathione-dependent formaldehyde- activating enzyme (gfa)"/>
    <property type="match status" value="1"/>
</dbReference>
<name>A0ABQ6MV21_9STRA</name>
<evidence type="ECO:0000256" key="5">
    <source>
        <dbReference type="ARBA" id="ARBA00022833"/>
    </source>
</evidence>
<dbReference type="Proteomes" id="UP001165060">
    <property type="component" value="Unassembled WGS sequence"/>
</dbReference>
<dbReference type="InterPro" id="IPR029056">
    <property type="entry name" value="Ribokinase-like"/>
</dbReference>
<comment type="caution">
    <text evidence="8">The sequence shown here is derived from an EMBL/GenBank/DDBJ whole genome shotgun (WGS) entry which is preliminary data.</text>
</comment>
<dbReference type="Gene3D" id="3.40.1190.20">
    <property type="match status" value="1"/>
</dbReference>
<keyword evidence="5" id="KW-0862">Zinc</keyword>
<dbReference type="Gene3D" id="1.20.1290.10">
    <property type="entry name" value="AhpD-like"/>
    <property type="match status" value="1"/>
</dbReference>
<dbReference type="Pfam" id="PF04828">
    <property type="entry name" value="GFA"/>
    <property type="match status" value="1"/>
</dbReference>
<protein>
    <recommendedName>
        <fullName evidence="7">CENP-V/GFA domain-containing protein</fullName>
    </recommendedName>
</protein>
<accession>A0ABQ6MV21</accession>
<evidence type="ECO:0000256" key="2">
    <source>
        <dbReference type="ARBA" id="ARBA00022679"/>
    </source>
</evidence>
<keyword evidence="4" id="KW-0418">Kinase</keyword>
<evidence type="ECO:0000313" key="8">
    <source>
        <dbReference type="EMBL" id="GMI33122.1"/>
    </source>
</evidence>
<dbReference type="InterPro" id="IPR011057">
    <property type="entry name" value="Mss4-like_sf"/>
</dbReference>
<dbReference type="InterPro" id="IPR052562">
    <property type="entry name" value="Ketohexokinase-related"/>
</dbReference>